<keyword evidence="6" id="KW-0027">Amidation</keyword>
<evidence type="ECO:0000256" key="7">
    <source>
        <dbReference type="ARBA" id="ARBA00023320"/>
    </source>
</evidence>
<evidence type="ECO:0000256" key="6">
    <source>
        <dbReference type="ARBA" id="ARBA00022815"/>
    </source>
</evidence>
<sequence length="107" mass="12340">MGHHDGNQHDPTLIFVTLASVTAQTFQYSRGWTNGKRDGHKRTEDLRDIANNIDKIFSPCQINKLKYILEGKPVTDRLLVPCDLLDTEESPRRYTERNLDALMEAFH</sequence>
<comment type="caution">
    <text evidence="8">The sequence shown here is derived from an EMBL/GenBank/DDBJ whole genome shotgun (WGS) entry which is preliminary data.</text>
</comment>
<evidence type="ECO:0000256" key="3">
    <source>
        <dbReference type="ARBA" id="ARBA00014144"/>
    </source>
</evidence>
<evidence type="ECO:0000313" key="8">
    <source>
        <dbReference type="EMBL" id="KAF9407631.1"/>
    </source>
</evidence>
<evidence type="ECO:0000313" key="9">
    <source>
        <dbReference type="Proteomes" id="UP000648187"/>
    </source>
</evidence>
<gene>
    <name evidence="8" type="ORF">HW555_012404</name>
</gene>
<keyword evidence="4" id="KW-0964">Secreted</keyword>
<dbReference type="EMBL" id="JACKWZ010000450">
    <property type="protein sequence ID" value="KAF9407631.1"/>
    <property type="molecule type" value="Genomic_DNA"/>
</dbReference>
<dbReference type="GO" id="GO:0045823">
    <property type="term" value="P:positive regulation of heart contraction"/>
    <property type="evidence" value="ECO:0007669"/>
    <property type="project" value="InterPro"/>
</dbReference>
<evidence type="ECO:0000256" key="2">
    <source>
        <dbReference type="ARBA" id="ARBA00009635"/>
    </source>
</evidence>
<dbReference type="GO" id="GO:0005576">
    <property type="term" value="C:extracellular region"/>
    <property type="evidence" value="ECO:0007669"/>
    <property type="project" value="UniProtKB-SubCell"/>
</dbReference>
<name>A0A835KZ32_SPOEX</name>
<reference evidence="8" key="1">
    <citation type="submission" date="2020-08" db="EMBL/GenBank/DDBJ databases">
        <title>Spodoptera exigua strain:BAW_Kor-Di-RS1 Genome sequencing and assembly.</title>
        <authorList>
            <person name="Kim J."/>
            <person name="Nam H.Y."/>
            <person name="Kwon M."/>
            <person name="Choi J.H."/>
            <person name="Cho S.R."/>
            <person name="Kim G.-H."/>
        </authorList>
    </citation>
    <scope>NUCLEOTIDE SEQUENCE</scope>
    <source>
        <strain evidence="8">BAW_Kor-Di-RS1</strain>
        <tissue evidence="8">Whole-body</tissue>
    </source>
</reference>
<dbReference type="GO" id="GO:0007218">
    <property type="term" value="P:neuropeptide signaling pathway"/>
    <property type="evidence" value="ECO:0007669"/>
    <property type="project" value="UniProtKB-KW"/>
</dbReference>
<comment type="subcellular location">
    <subcellularLocation>
        <location evidence="1">Secreted</location>
    </subcellularLocation>
</comment>
<dbReference type="Proteomes" id="UP000648187">
    <property type="component" value="Unassembled WGS sequence"/>
</dbReference>
<keyword evidence="7" id="KW-0527">Neuropeptide</keyword>
<dbReference type="AlphaFoldDB" id="A0A835KZ32"/>
<organism evidence="8 9">
    <name type="scientific">Spodoptera exigua</name>
    <name type="common">Beet armyworm</name>
    <name type="synonym">Noctua fulgens</name>
    <dbReference type="NCBI Taxonomy" id="7107"/>
    <lineage>
        <taxon>Eukaryota</taxon>
        <taxon>Metazoa</taxon>
        <taxon>Ecdysozoa</taxon>
        <taxon>Arthropoda</taxon>
        <taxon>Hexapoda</taxon>
        <taxon>Insecta</taxon>
        <taxon>Pterygota</taxon>
        <taxon>Neoptera</taxon>
        <taxon>Endopterygota</taxon>
        <taxon>Lepidoptera</taxon>
        <taxon>Glossata</taxon>
        <taxon>Ditrysia</taxon>
        <taxon>Noctuoidea</taxon>
        <taxon>Noctuidae</taxon>
        <taxon>Amphipyrinae</taxon>
        <taxon>Spodoptera</taxon>
    </lineage>
</organism>
<evidence type="ECO:0000256" key="1">
    <source>
        <dbReference type="ARBA" id="ARBA00004613"/>
    </source>
</evidence>
<evidence type="ECO:0000256" key="4">
    <source>
        <dbReference type="ARBA" id="ARBA00022525"/>
    </source>
</evidence>
<keyword evidence="9" id="KW-1185">Reference proteome</keyword>
<dbReference type="Pfam" id="PF17308">
    <property type="entry name" value="Corazonin"/>
    <property type="match status" value="1"/>
</dbReference>
<proteinExistence type="inferred from homology"/>
<evidence type="ECO:0000256" key="5">
    <source>
        <dbReference type="ARBA" id="ARBA00022729"/>
    </source>
</evidence>
<dbReference type="InterPro" id="IPR020190">
    <property type="entry name" value="Procorazonin"/>
</dbReference>
<accession>A0A835KZ32</accession>
<comment type="similarity">
    <text evidence="2">Belongs to the corazonin family.</text>
</comment>
<keyword evidence="5" id="KW-0732">Signal</keyword>
<protein>
    <recommendedName>
        <fullName evidence="3">Pro-corazonin</fullName>
    </recommendedName>
</protein>
<dbReference type="GO" id="GO:0071858">
    <property type="term" value="F:corazonin receptor binding"/>
    <property type="evidence" value="ECO:0007669"/>
    <property type="project" value="InterPro"/>
</dbReference>